<reference evidence="2" key="1">
    <citation type="submission" date="2015-10" db="EMBL/GenBank/DDBJ databases">
        <authorList>
            <person name="Martinez-Garcia P.J."/>
            <person name="Crepeau M.W."/>
            <person name="Puiu D."/>
            <person name="Gonzalez-Ibeas D."/>
            <person name="Whalen J."/>
            <person name="Stevens K."/>
            <person name="Paul R."/>
            <person name="Butterfield T."/>
            <person name="Britton M."/>
            <person name="Reagan R."/>
            <person name="Chakraborty S."/>
            <person name="Walawage S.L."/>
            <person name="Vasquez-Gross H.A."/>
            <person name="Cardeno C."/>
            <person name="Famula R."/>
            <person name="Pratt K."/>
            <person name="Kuruganti S."/>
            <person name="Aradhya M.K."/>
            <person name="Leslie C.A."/>
            <person name="Dandekar A.M."/>
            <person name="Salzberg S.L."/>
            <person name="Wegrzyn J.L."/>
            <person name="Langley C.H."/>
            <person name="Neale D.B."/>
        </authorList>
    </citation>
    <scope>NUCLEOTIDE SEQUENCE</scope>
    <source>
        <tissue evidence="2">Leaves</tissue>
    </source>
</reference>
<name>A0A833WYP6_JUGRE</name>
<feature type="region of interest" description="Disordered" evidence="1">
    <location>
        <begin position="117"/>
        <end position="137"/>
    </location>
</feature>
<dbReference type="AlphaFoldDB" id="A0A833WYP6"/>
<reference evidence="2" key="2">
    <citation type="submission" date="2020-03" db="EMBL/GenBank/DDBJ databases">
        <title>Walnut 2.0.</title>
        <authorList>
            <person name="Marrano A."/>
            <person name="Britton M."/>
            <person name="Zimin A.V."/>
            <person name="Zaini P.A."/>
            <person name="Workman R."/>
            <person name="Puiu D."/>
            <person name="Bianco L."/>
            <person name="Allen B.J."/>
            <person name="Troggio M."/>
            <person name="Leslie C.A."/>
            <person name="Timp W."/>
            <person name="Dendekar A."/>
            <person name="Salzberg S.L."/>
            <person name="Neale D.B."/>
        </authorList>
    </citation>
    <scope>NUCLEOTIDE SEQUENCE</scope>
    <source>
        <tissue evidence="2">Leaves</tissue>
    </source>
</reference>
<sequence>MSAECLTLLKIRLAVVLILMIVSLFPCKLAPNSSILLMQVPYQTREASEETDTGQPNQLRSRSVTIGQSDSIKTGLSNYLPERSLTVGHNRDSSGMRMVEIPFTEGSEELPSLKKRLDAEGSSDEGDGLSRSSSRGGVNVTLSSWTEGNENGLDLKALSLLSGYSRSSSCTSSIAGCSSNGGLSFIDRSFDNSLYDQLQQAMEESENEASRRRKAEKDKIEAMRRVKYLKLLSCFFIYRDFLFFYTL</sequence>
<evidence type="ECO:0000313" key="2">
    <source>
        <dbReference type="EMBL" id="KAF5451614.1"/>
    </source>
</evidence>
<organism evidence="2 3">
    <name type="scientific">Juglans regia</name>
    <name type="common">English walnut</name>
    <dbReference type="NCBI Taxonomy" id="51240"/>
    <lineage>
        <taxon>Eukaryota</taxon>
        <taxon>Viridiplantae</taxon>
        <taxon>Streptophyta</taxon>
        <taxon>Embryophyta</taxon>
        <taxon>Tracheophyta</taxon>
        <taxon>Spermatophyta</taxon>
        <taxon>Magnoliopsida</taxon>
        <taxon>eudicotyledons</taxon>
        <taxon>Gunneridae</taxon>
        <taxon>Pentapetalae</taxon>
        <taxon>rosids</taxon>
        <taxon>fabids</taxon>
        <taxon>Fagales</taxon>
        <taxon>Juglandaceae</taxon>
        <taxon>Juglans</taxon>
    </lineage>
</organism>
<comment type="caution">
    <text evidence="2">The sequence shown here is derived from an EMBL/GenBank/DDBJ whole genome shotgun (WGS) entry which is preliminary data.</text>
</comment>
<accession>A0A833WYP6</accession>
<proteinExistence type="predicted"/>
<dbReference type="Proteomes" id="UP000619265">
    <property type="component" value="Unassembled WGS sequence"/>
</dbReference>
<gene>
    <name evidence="2" type="ORF">F2P56_026705</name>
</gene>
<evidence type="ECO:0000313" key="3">
    <source>
        <dbReference type="Proteomes" id="UP000619265"/>
    </source>
</evidence>
<evidence type="ECO:0000256" key="1">
    <source>
        <dbReference type="SAM" id="MobiDB-lite"/>
    </source>
</evidence>
<dbReference type="EMBL" id="LIHL02000012">
    <property type="protein sequence ID" value="KAF5451614.1"/>
    <property type="molecule type" value="Genomic_DNA"/>
</dbReference>
<dbReference type="Gramene" id="Jr12_03930_p1">
    <property type="protein sequence ID" value="cds.Jr12_03930_p1"/>
    <property type="gene ID" value="Jr12_03930"/>
</dbReference>
<protein>
    <submittedName>
        <fullName evidence="2">Uncharacterized protein</fullName>
    </submittedName>
</protein>